<feature type="compositionally biased region" description="Basic residues" evidence="1">
    <location>
        <begin position="164"/>
        <end position="173"/>
    </location>
</feature>
<organism evidence="2 3">
    <name type="scientific">Lophiotrema nucula</name>
    <dbReference type="NCBI Taxonomy" id="690887"/>
    <lineage>
        <taxon>Eukaryota</taxon>
        <taxon>Fungi</taxon>
        <taxon>Dikarya</taxon>
        <taxon>Ascomycota</taxon>
        <taxon>Pezizomycotina</taxon>
        <taxon>Dothideomycetes</taxon>
        <taxon>Pleosporomycetidae</taxon>
        <taxon>Pleosporales</taxon>
        <taxon>Lophiotremataceae</taxon>
        <taxon>Lophiotrema</taxon>
    </lineage>
</organism>
<feature type="region of interest" description="Disordered" evidence="1">
    <location>
        <begin position="1"/>
        <end position="68"/>
    </location>
</feature>
<sequence length="222" mass="26381">MGRDLNSTKSWNPTSTANITQTEKAQRRAFEERKKFEQLTREREEKQSLEQLQGLLRDSKQNEELKERVRVRSKVPFTRPRWMYQNPAAIEKSQPNFFNEKFLLGSIRIKAKDEDEDKTTIMSGMTTLSSTVASVEDIESRPTQDPKEAKSRPTKSHRVDLERHRRRKHRRNRGRDSSSRSSSSDRGRGRRRRRERKRRDSSTYGRLSRSRSPRRTHHDDED</sequence>
<dbReference type="Proteomes" id="UP000799770">
    <property type="component" value="Unassembled WGS sequence"/>
</dbReference>
<keyword evidence="3" id="KW-1185">Reference proteome</keyword>
<dbReference type="AlphaFoldDB" id="A0A6A5ZA12"/>
<evidence type="ECO:0008006" key="4">
    <source>
        <dbReference type="Google" id="ProtNLM"/>
    </source>
</evidence>
<gene>
    <name evidence="2" type="ORF">BDV96DRAFT_599595</name>
</gene>
<feature type="compositionally biased region" description="Basic and acidic residues" evidence="1">
    <location>
        <begin position="138"/>
        <end position="163"/>
    </location>
</feature>
<feature type="compositionally biased region" description="Basic and acidic residues" evidence="1">
    <location>
        <begin position="57"/>
        <end position="68"/>
    </location>
</feature>
<evidence type="ECO:0000313" key="2">
    <source>
        <dbReference type="EMBL" id="KAF2115228.1"/>
    </source>
</evidence>
<dbReference type="EMBL" id="ML977323">
    <property type="protein sequence ID" value="KAF2115228.1"/>
    <property type="molecule type" value="Genomic_DNA"/>
</dbReference>
<reference evidence="2" key="1">
    <citation type="journal article" date="2020" name="Stud. Mycol.">
        <title>101 Dothideomycetes genomes: a test case for predicting lifestyles and emergence of pathogens.</title>
        <authorList>
            <person name="Haridas S."/>
            <person name="Albert R."/>
            <person name="Binder M."/>
            <person name="Bloem J."/>
            <person name="Labutti K."/>
            <person name="Salamov A."/>
            <person name="Andreopoulos B."/>
            <person name="Baker S."/>
            <person name="Barry K."/>
            <person name="Bills G."/>
            <person name="Bluhm B."/>
            <person name="Cannon C."/>
            <person name="Castanera R."/>
            <person name="Culley D."/>
            <person name="Daum C."/>
            <person name="Ezra D."/>
            <person name="Gonzalez J."/>
            <person name="Henrissat B."/>
            <person name="Kuo A."/>
            <person name="Liang C."/>
            <person name="Lipzen A."/>
            <person name="Lutzoni F."/>
            <person name="Magnuson J."/>
            <person name="Mondo S."/>
            <person name="Nolan M."/>
            <person name="Ohm R."/>
            <person name="Pangilinan J."/>
            <person name="Park H.-J."/>
            <person name="Ramirez L."/>
            <person name="Alfaro M."/>
            <person name="Sun H."/>
            <person name="Tritt A."/>
            <person name="Yoshinaga Y."/>
            <person name="Zwiers L.-H."/>
            <person name="Turgeon B."/>
            <person name="Goodwin S."/>
            <person name="Spatafora J."/>
            <person name="Crous P."/>
            <person name="Grigoriev I."/>
        </authorList>
    </citation>
    <scope>NUCLEOTIDE SEQUENCE</scope>
    <source>
        <strain evidence="2">CBS 627.86</strain>
    </source>
</reference>
<feature type="region of interest" description="Disordered" evidence="1">
    <location>
        <begin position="113"/>
        <end position="222"/>
    </location>
</feature>
<evidence type="ECO:0000256" key="1">
    <source>
        <dbReference type="SAM" id="MobiDB-lite"/>
    </source>
</evidence>
<name>A0A6A5ZA12_9PLEO</name>
<feature type="compositionally biased region" description="Basic residues" evidence="1">
    <location>
        <begin position="188"/>
        <end position="199"/>
    </location>
</feature>
<feature type="compositionally biased region" description="Polar residues" evidence="1">
    <location>
        <begin position="1"/>
        <end position="23"/>
    </location>
</feature>
<evidence type="ECO:0000313" key="3">
    <source>
        <dbReference type="Proteomes" id="UP000799770"/>
    </source>
</evidence>
<feature type="compositionally biased region" description="Polar residues" evidence="1">
    <location>
        <begin position="120"/>
        <end position="133"/>
    </location>
</feature>
<accession>A0A6A5ZA12</accession>
<feature type="compositionally biased region" description="Basic and acidic residues" evidence="1">
    <location>
        <begin position="174"/>
        <end position="187"/>
    </location>
</feature>
<feature type="compositionally biased region" description="Basic and acidic residues" evidence="1">
    <location>
        <begin position="24"/>
        <end position="48"/>
    </location>
</feature>
<protein>
    <recommendedName>
        <fullName evidence="4">CBF1-interacting co-repressor CIR N-terminal domain-containing protein</fullName>
    </recommendedName>
</protein>
<proteinExistence type="predicted"/>
<dbReference type="OrthoDB" id="21123at2759"/>